<dbReference type="EMBL" id="CP011266">
    <property type="protein sequence ID" value="ALT68798.1"/>
    <property type="molecule type" value="Genomic_DNA"/>
</dbReference>
<comment type="similarity">
    <text evidence="1">Belongs to the UPF0305 family.</text>
</comment>
<dbReference type="OrthoDB" id="81482at2157"/>
<dbReference type="Pfam" id="PF09888">
    <property type="entry name" value="DUF2115"/>
    <property type="match status" value="1"/>
</dbReference>
<dbReference type="RefSeq" id="WP_058739088.1">
    <property type="nucleotide sequence ID" value="NZ_CP011266.1"/>
</dbReference>
<proteinExistence type="inferred from homology"/>
<keyword evidence="3" id="KW-1185">Reference proteome</keyword>
<dbReference type="Proteomes" id="UP000067738">
    <property type="component" value="Chromosome"/>
</dbReference>
<reference evidence="2 3" key="1">
    <citation type="submission" date="2015-04" db="EMBL/GenBank/DDBJ databases">
        <title>The complete genome sequence of the rumen methanogen Methanobrevibacter millerae SM9.</title>
        <authorList>
            <person name="Leahy S.C."/>
            <person name="Kelly W.J."/>
            <person name="Pacheco D.M."/>
            <person name="Li D."/>
            <person name="Altermann E."/>
            <person name="Attwood G.T."/>
        </authorList>
    </citation>
    <scope>NUCLEOTIDE SEQUENCE [LARGE SCALE GENOMIC DNA]</scope>
    <source>
        <strain evidence="2 3">SM9</strain>
    </source>
</reference>
<dbReference type="HAMAP" id="MF_00763">
    <property type="entry name" value="UPF0305"/>
    <property type="match status" value="1"/>
</dbReference>
<dbReference type="InterPro" id="IPR019215">
    <property type="entry name" value="DUF2115"/>
</dbReference>
<dbReference type="PATRIC" id="fig|230361.4.peg.1039"/>
<accession>A0A0U2L571</accession>
<sequence length="154" mass="18223">MKASKLLKIIRKELKDYPIEYLRNKVTDDRYRDPLVKKLAKYNSEAYDEIYSLEIKGDFDVNDSVINKMKGDINYYFDTYAGGDIEAREFTKYLSLYLALIAKKPLHPYSENRNDEVYEENGSYYCKTRIKAINDKRSLCKYCVCKNLGYFGMF</sequence>
<evidence type="ECO:0000256" key="1">
    <source>
        <dbReference type="HAMAP-Rule" id="MF_00763"/>
    </source>
</evidence>
<gene>
    <name evidence="2" type="ORF">sm9_1009</name>
</gene>
<protein>
    <recommendedName>
        <fullName evidence="1">UPF0305 protein sm9_1009</fullName>
    </recommendedName>
</protein>
<evidence type="ECO:0000313" key="2">
    <source>
        <dbReference type="EMBL" id="ALT68798.1"/>
    </source>
</evidence>
<dbReference type="GeneID" id="26735978"/>
<dbReference type="AlphaFoldDB" id="A0A0U2L571"/>
<evidence type="ECO:0000313" key="3">
    <source>
        <dbReference type="Proteomes" id="UP000067738"/>
    </source>
</evidence>
<dbReference type="KEGG" id="mmil:sm9_1009"/>
<organism evidence="2 3">
    <name type="scientific">Methanobrevibacter millerae</name>
    <dbReference type="NCBI Taxonomy" id="230361"/>
    <lineage>
        <taxon>Archaea</taxon>
        <taxon>Methanobacteriati</taxon>
        <taxon>Methanobacteriota</taxon>
        <taxon>Methanomada group</taxon>
        <taxon>Methanobacteria</taxon>
        <taxon>Methanobacteriales</taxon>
        <taxon>Methanobacteriaceae</taxon>
        <taxon>Methanobrevibacter</taxon>
    </lineage>
</organism>
<name>A0A0U2L571_9EURY</name>